<evidence type="ECO:0000313" key="2">
    <source>
        <dbReference type="Proteomes" id="UP001283361"/>
    </source>
</evidence>
<dbReference type="EMBL" id="JAWDGP010006468">
    <property type="protein sequence ID" value="KAK3740487.1"/>
    <property type="molecule type" value="Genomic_DNA"/>
</dbReference>
<gene>
    <name evidence="1" type="ORF">RRG08_000474</name>
</gene>
<organism evidence="1 2">
    <name type="scientific">Elysia crispata</name>
    <name type="common">lettuce slug</name>
    <dbReference type="NCBI Taxonomy" id="231223"/>
    <lineage>
        <taxon>Eukaryota</taxon>
        <taxon>Metazoa</taxon>
        <taxon>Spiralia</taxon>
        <taxon>Lophotrochozoa</taxon>
        <taxon>Mollusca</taxon>
        <taxon>Gastropoda</taxon>
        <taxon>Heterobranchia</taxon>
        <taxon>Euthyneura</taxon>
        <taxon>Panpulmonata</taxon>
        <taxon>Sacoglossa</taxon>
        <taxon>Placobranchoidea</taxon>
        <taxon>Plakobranchidae</taxon>
        <taxon>Elysia</taxon>
    </lineage>
</organism>
<dbReference type="Proteomes" id="UP001283361">
    <property type="component" value="Unassembled WGS sequence"/>
</dbReference>
<sequence>MMLPRQHFSVYTIHENIVCLKLHPILTRLDGKQPELLEGQAQKAKPCHLRDDLSGATGLVVVTSGQTSHLSDRCQVLGQCSVHGLATMTVNINLDVRGETTEICSIALLIISVTVRGTREDRFIMFVLFGGVTSGLK</sequence>
<keyword evidence="2" id="KW-1185">Reference proteome</keyword>
<reference evidence="1" key="1">
    <citation type="journal article" date="2023" name="G3 (Bethesda)">
        <title>A reference genome for the long-term kleptoplast-retaining sea slug Elysia crispata morphotype clarki.</title>
        <authorList>
            <person name="Eastman K.E."/>
            <person name="Pendleton A.L."/>
            <person name="Shaikh M.A."/>
            <person name="Suttiyut T."/>
            <person name="Ogas R."/>
            <person name="Tomko P."/>
            <person name="Gavelis G."/>
            <person name="Widhalm J.R."/>
            <person name="Wisecaver J.H."/>
        </authorList>
    </citation>
    <scope>NUCLEOTIDE SEQUENCE</scope>
    <source>
        <strain evidence="1">ECLA1</strain>
    </source>
</reference>
<accession>A0AAE0YCH2</accession>
<comment type="caution">
    <text evidence="1">The sequence shown here is derived from an EMBL/GenBank/DDBJ whole genome shotgun (WGS) entry which is preliminary data.</text>
</comment>
<dbReference type="AlphaFoldDB" id="A0AAE0YCH2"/>
<proteinExistence type="predicted"/>
<evidence type="ECO:0000313" key="1">
    <source>
        <dbReference type="EMBL" id="KAK3740487.1"/>
    </source>
</evidence>
<name>A0AAE0YCH2_9GAST</name>
<protein>
    <submittedName>
        <fullName evidence="1">Uncharacterized protein</fullName>
    </submittedName>
</protein>